<dbReference type="CDD" id="cd00027">
    <property type="entry name" value="BRCT"/>
    <property type="match status" value="1"/>
</dbReference>
<dbReference type="Gene3D" id="3.40.50.10190">
    <property type="entry name" value="BRCT domain"/>
    <property type="match status" value="1"/>
</dbReference>
<sequence>MGILSRLTITAIGTLAQDPTQLKKWTEANGGKWVPRMQKGVTHLIASKDAWKKRVDAVQQAADVGAWVVSYDWLEDSLQKRRKLAEKKYTWEFSRKEGKKRKELKRMGGILDAKKFNDGCVKAREATGSGTLRRRSKPKASSSFFFGAQSNTPPTPFISSVADLERRKKEREALASVETPPSPQTIPRSKPSQPTASPPAPVEQEAKTPSLKDLYHYYLDSTGFEYKITLVRSNLYLNNLARYQLCILETHTKPHAYCTLITYTPPAPGIPVVAATSQPLKQALLTYNNTNTTNTPSPEPPTQTQPQTPHPEAARLLALTTPPIPPATTPYKALLTPLNSPFAPAFHSFRTAFRDLTLLRWEERFDPAKTLQKARAKALCTEPFVYARPAPGMPDGRRPQGVFCDEDGEGGYVRNSFGLPGLVAGLGREGVVGRAVLRDLEEGRRVEEREEEKGMRGGGGVAAAVKKKSGFRGPLFNGVAGRPKLDSRGRYCTGGARGGVVGRESDFVKGKYWGYEE</sequence>
<feature type="region of interest" description="Disordered" evidence="1">
    <location>
        <begin position="169"/>
        <end position="207"/>
    </location>
</feature>
<name>A0A6A6A756_9PLEO</name>
<dbReference type="SMART" id="SM00292">
    <property type="entry name" value="BRCT"/>
    <property type="match status" value="1"/>
</dbReference>
<dbReference type="SUPFAM" id="SSF52113">
    <property type="entry name" value="BRCT domain"/>
    <property type="match status" value="1"/>
</dbReference>
<dbReference type="Proteomes" id="UP000799771">
    <property type="component" value="Unassembled WGS sequence"/>
</dbReference>
<evidence type="ECO:0000313" key="4">
    <source>
        <dbReference type="Proteomes" id="UP000799771"/>
    </source>
</evidence>
<accession>A0A6A6A756</accession>
<dbReference type="EMBL" id="ML977512">
    <property type="protein sequence ID" value="KAF2126904.1"/>
    <property type="molecule type" value="Genomic_DNA"/>
</dbReference>
<evidence type="ECO:0000259" key="2">
    <source>
        <dbReference type="PROSITE" id="PS50172"/>
    </source>
</evidence>
<dbReference type="InterPro" id="IPR036420">
    <property type="entry name" value="BRCT_dom_sf"/>
</dbReference>
<evidence type="ECO:0000313" key="3">
    <source>
        <dbReference type="EMBL" id="KAF2126904.1"/>
    </source>
</evidence>
<keyword evidence="4" id="KW-1185">Reference proteome</keyword>
<dbReference type="RefSeq" id="XP_033521296.1">
    <property type="nucleotide sequence ID" value="XM_033666093.1"/>
</dbReference>
<dbReference type="GeneID" id="54406525"/>
<dbReference type="PROSITE" id="PS50172">
    <property type="entry name" value="BRCT"/>
    <property type="match status" value="1"/>
</dbReference>
<organism evidence="3 4">
    <name type="scientific">Dothidotthia symphoricarpi CBS 119687</name>
    <dbReference type="NCBI Taxonomy" id="1392245"/>
    <lineage>
        <taxon>Eukaryota</taxon>
        <taxon>Fungi</taxon>
        <taxon>Dikarya</taxon>
        <taxon>Ascomycota</taxon>
        <taxon>Pezizomycotina</taxon>
        <taxon>Dothideomycetes</taxon>
        <taxon>Pleosporomycetidae</taxon>
        <taxon>Pleosporales</taxon>
        <taxon>Dothidotthiaceae</taxon>
        <taxon>Dothidotthia</taxon>
    </lineage>
</organism>
<evidence type="ECO:0000256" key="1">
    <source>
        <dbReference type="SAM" id="MobiDB-lite"/>
    </source>
</evidence>
<proteinExistence type="predicted"/>
<feature type="region of interest" description="Disordered" evidence="1">
    <location>
        <begin position="288"/>
        <end position="309"/>
    </location>
</feature>
<dbReference type="AlphaFoldDB" id="A0A6A6A756"/>
<dbReference type="InterPro" id="IPR001357">
    <property type="entry name" value="BRCT_dom"/>
</dbReference>
<reference evidence="3" key="1">
    <citation type="journal article" date="2020" name="Stud. Mycol.">
        <title>101 Dothideomycetes genomes: a test case for predicting lifestyles and emergence of pathogens.</title>
        <authorList>
            <person name="Haridas S."/>
            <person name="Albert R."/>
            <person name="Binder M."/>
            <person name="Bloem J."/>
            <person name="Labutti K."/>
            <person name="Salamov A."/>
            <person name="Andreopoulos B."/>
            <person name="Baker S."/>
            <person name="Barry K."/>
            <person name="Bills G."/>
            <person name="Bluhm B."/>
            <person name="Cannon C."/>
            <person name="Castanera R."/>
            <person name="Culley D."/>
            <person name="Daum C."/>
            <person name="Ezra D."/>
            <person name="Gonzalez J."/>
            <person name="Henrissat B."/>
            <person name="Kuo A."/>
            <person name="Liang C."/>
            <person name="Lipzen A."/>
            <person name="Lutzoni F."/>
            <person name="Magnuson J."/>
            <person name="Mondo S."/>
            <person name="Nolan M."/>
            <person name="Ohm R."/>
            <person name="Pangilinan J."/>
            <person name="Park H.-J."/>
            <person name="Ramirez L."/>
            <person name="Alfaro M."/>
            <person name="Sun H."/>
            <person name="Tritt A."/>
            <person name="Yoshinaga Y."/>
            <person name="Zwiers L.-H."/>
            <person name="Turgeon B."/>
            <person name="Goodwin S."/>
            <person name="Spatafora J."/>
            <person name="Crous P."/>
            <person name="Grigoriev I."/>
        </authorList>
    </citation>
    <scope>NUCLEOTIDE SEQUENCE</scope>
    <source>
        <strain evidence="3">CBS 119687</strain>
    </source>
</reference>
<dbReference type="Pfam" id="PF00533">
    <property type="entry name" value="BRCT"/>
    <property type="match status" value="1"/>
</dbReference>
<dbReference type="OrthoDB" id="342264at2759"/>
<feature type="compositionally biased region" description="Polar residues" evidence="1">
    <location>
        <begin position="185"/>
        <end position="195"/>
    </location>
</feature>
<feature type="domain" description="BRCT" evidence="2">
    <location>
        <begin position="1"/>
        <end position="91"/>
    </location>
</feature>
<protein>
    <recommendedName>
        <fullName evidence="2">BRCT domain-containing protein</fullName>
    </recommendedName>
</protein>
<gene>
    <name evidence="3" type="ORF">P153DRAFT_345610</name>
</gene>